<feature type="compositionally biased region" description="Polar residues" evidence="7">
    <location>
        <begin position="809"/>
        <end position="818"/>
    </location>
</feature>
<proteinExistence type="predicted"/>
<feature type="region of interest" description="Disordered" evidence="7">
    <location>
        <begin position="793"/>
        <end position="931"/>
    </location>
</feature>
<feature type="region of interest" description="Disordered" evidence="7">
    <location>
        <begin position="959"/>
        <end position="1000"/>
    </location>
</feature>
<evidence type="ECO:0000256" key="2">
    <source>
        <dbReference type="ARBA" id="ARBA00022448"/>
    </source>
</evidence>
<feature type="compositionally biased region" description="Basic and acidic residues" evidence="7">
    <location>
        <begin position="1241"/>
        <end position="1268"/>
    </location>
</feature>
<feature type="region of interest" description="Disordered" evidence="7">
    <location>
        <begin position="741"/>
        <end position="773"/>
    </location>
</feature>
<evidence type="ECO:0000313" key="9">
    <source>
        <dbReference type="Proteomes" id="UP000324705"/>
    </source>
</evidence>
<dbReference type="GO" id="GO:1901981">
    <property type="term" value="F:phosphatidylinositol phosphate binding"/>
    <property type="evidence" value="ECO:0007669"/>
    <property type="project" value="TreeGrafter"/>
</dbReference>
<protein>
    <submittedName>
        <fullName evidence="8">Uncharacterized protein</fullName>
    </submittedName>
</protein>
<gene>
    <name evidence="8" type="ORF">TRITD_4Av1G047930</name>
</gene>
<evidence type="ECO:0000256" key="4">
    <source>
        <dbReference type="ARBA" id="ARBA00022927"/>
    </source>
</evidence>
<feature type="compositionally biased region" description="Basic and acidic residues" evidence="7">
    <location>
        <begin position="895"/>
        <end position="913"/>
    </location>
</feature>
<dbReference type="GO" id="GO:0031901">
    <property type="term" value="C:early endosome membrane"/>
    <property type="evidence" value="ECO:0007669"/>
    <property type="project" value="UniProtKB-SubCell"/>
</dbReference>
<dbReference type="OMA" id="ISKPMAC"/>
<keyword evidence="2" id="KW-0813">Transport</keyword>
<dbReference type="Proteomes" id="UP000324705">
    <property type="component" value="Chromosome 4A"/>
</dbReference>
<evidence type="ECO:0000256" key="6">
    <source>
        <dbReference type="ARBA" id="ARBA00023136"/>
    </source>
</evidence>
<evidence type="ECO:0000256" key="5">
    <source>
        <dbReference type="ARBA" id="ARBA00023121"/>
    </source>
</evidence>
<feature type="region of interest" description="Disordered" evidence="7">
    <location>
        <begin position="179"/>
        <end position="198"/>
    </location>
</feature>
<feature type="region of interest" description="Disordered" evidence="7">
    <location>
        <begin position="1100"/>
        <end position="1157"/>
    </location>
</feature>
<dbReference type="PANTHER" id="PTHR20939">
    <property type="entry name" value="SORTING NEXIN 20, 21"/>
    <property type="match status" value="1"/>
</dbReference>
<feature type="compositionally biased region" description="Basic and acidic residues" evidence="7">
    <location>
        <begin position="959"/>
        <end position="978"/>
    </location>
</feature>
<evidence type="ECO:0000256" key="3">
    <source>
        <dbReference type="ARBA" id="ARBA00022753"/>
    </source>
</evidence>
<reference evidence="8 9" key="1">
    <citation type="submission" date="2017-09" db="EMBL/GenBank/DDBJ databases">
        <authorList>
            <consortium name="International Durum Wheat Genome Sequencing Consortium (IDWGSC)"/>
            <person name="Milanesi L."/>
        </authorList>
    </citation>
    <scope>NUCLEOTIDE SEQUENCE [LARGE SCALE GENOMIC DNA]</scope>
    <source>
        <strain evidence="9">cv. Svevo</strain>
    </source>
</reference>
<evidence type="ECO:0000256" key="7">
    <source>
        <dbReference type="SAM" id="MobiDB-lite"/>
    </source>
</evidence>
<feature type="region of interest" description="Disordered" evidence="7">
    <location>
        <begin position="238"/>
        <end position="263"/>
    </location>
</feature>
<feature type="compositionally biased region" description="Basic and acidic residues" evidence="7">
    <location>
        <begin position="819"/>
        <end position="834"/>
    </location>
</feature>
<dbReference type="GO" id="GO:0015031">
    <property type="term" value="P:protein transport"/>
    <property type="evidence" value="ECO:0007669"/>
    <property type="project" value="UniProtKB-KW"/>
</dbReference>
<evidence type="ECO:0000313" key="8">
    <source>
        <dbReference type="EMBL" id="VAH89567.1"/>
    </source>
</evidence>
<feature type="compositionally biased region" description="Polar residues" evidence="7">
    <location>
        <begin position="762"/>
        <end position="773"/>
    </location>
</feature>
<keyword evidence="5" id="KW-0446">Lipid-binding</keyword>
<organism evidence="8 9">
    <name type="scientific">Triticum turgidum subsp. durum</name>
    <name type="common">Durum wheat</name>
    <name type="synonym">Triticum durum</name>
    <dbReference type="NCBI Taxonomy" id="4567"/>
    <lineage>
        <taxon>Eukaryota</taxon>
        <taxon>Viridiplantae</taxon>
        <taxon>Streptophyta</taxon>
        <taxon>Embryophyta</taxon>
        <taxon>Tracheophyta</taxon>
        <taxon>Spermatophyta</taxon>
        <taxon>Magnoliopsida</taxon>
        <taxon>Liliopsida</taxon>
        <taxon>Poales</taxon>
        <taxon>Poaceae</taxon>
        <taxon>BOP clade</taxon>
        <taxon>Pooideae</taxon>
        <taxon>Triticodae</taxon>
        <taxon>Triticeae</taxon>
        <taxon>Triticinae</taxon>
        <taxon>Triticum</taxon>
    </lineage>
</organism>
<feature type="compositionally biased region" description="Polar residues" evidence="7">
    <location>
        <begin position="835"/>
        <end position="846"/>
    </location>
</feature>
<keyword evidence="9" id="KW-1185">Reference proteome</keyword>
<dbReference type="PANTHER" id="PTHR20939:SF11">
    <property type="entry name" value="LD12265P"/>
    <property type="match status" value="1"/>
</dbReference>
<dbReference type="Gramene" id="TRITD4Av1G047930.2">
    <property type="protein sequence ID" value="TRITD4Av1G047930.2"/>
    <property type="gene ID" value="TRITD4Av1G047930"/>
</dbReference>
<keyword evidence="3" id="KW-0967">Endosome</keyword>
<sequence>MRLVGVSERDWCGGASHQGFHFFVSGGLRLSGCPVAVGLRCALFHYYYYFSSPLVAAALSGGVSSGVISRENRLLSAYLPHSKMSVAKKDEVCGHPLGLRLGEPAAGVPIKKRPVFLSDKSVPSGMTLSMKPPSTPTGMSVSALVAGFSNEPVLNRSKSDIPSRSFTPLTNEKKGVLLNGSSEIPSRGESGRLGSAAPVARSQSHKFLTLDLQLASRQNVKINSNSPVKKEKLDQGFSIFPSARPPKDVQTTSGMESSSNSSLGKLSNLDLNVSLDPVDQLEGLPTMQAGFNIPHHTTIQHQKAQVPPVAPFSSVSSRLSLNIDNTLKPSSAYQLPNKSVAADVTLDLQLKPPTRPELGISWKGLAPDPELSLSLSGNHTDEPKGLNVPDAIFTSEPVERANKISLEVPAPVSNKSPAEKILKPMACNVNPHTTMPQSVSGNVEIMPSNLVKKEPGEPTRRHIQKNVEKAPLFVQQSVGQASSSAEFEKTGNLNQVCGKAGFDLYSGKFPNGSGVRNGLEVVTDSVPAQTDKLCGVACTEKFIKREEVTTAIPSPVIATVSGQSESLIAKSLHLEGNVASPVAGLCEPASQPTISASGPASCNPVKATIDCKPAVNQIHAHKNVARKPCDVSRSSSNPTAEPLVFNSLHRAVLDGMSQGSASMDFSEDGDNAVSQLPTTNKPRVESLGNSQITEVNNLITEPRKEGDSNMHHDCLSVTNKVHIQGTDDVKRVNTPDVIATHSGEEEHESEVSVNGKAKDKQLLTSDKNSPLTNTDITMEDVKISAGASSADLTRSPILGASGSHKIDSTRQSPKTSDNTVEKCRIPVIKSERSQSPDGKQAANCSEDNTKIAAVKSEHGTEKEEIARGSNLQPNDPVLGEDSLVDRASTSQLHNESTEVKSTGERSEHEKSKPDSCMTSSVQNEKDGQVNGSHWRDVANAYVNRNERWERFMQSERENNREFHGGRDMNNQRRIDPRYRGRGGGYHGYPRNFRGPRMSDESEIDFEDEPIVGRRRPHENDYGHLHRTQHRRLRSPLHQMPGCLMREMEHDRFSGREIMDPRLLDHGQMDDVPDDMMEQRFFMPHPHSQHTLGDHAFIHRDRSHSPGQRRGAPVHFHRGRSPETMHRSPPLNRSDRPYLPHQRHIRRRGSPFDRVGHDERGMQRNMKRCGMHQGVEGETFEPPLHPAQLAVLHAEAELTERRRFGERRGYRRSLERSPMGGDEEMLSYHHGDGDIDFADGDGGPREPDGRGFRNRMEHRARGEQEDGFRYRGPQGCRDGNPNDSRSKKRRY</sequence>
<dbReference type="EMBL" id="LT934117">
    <property type="protein sequence ID" value="VAH89567.1"/>
    <property type="molecule type" value="Genomic_DNA"/>
</dbReference>
<comment type="subcellular location">
    <subcellularLocation>
        <location evidence="1">Early endosome membrane</location>
        <topology evidence="1">Peripheral membrane protein</topology>
        <orientation evidence="1">Cytoplasmic side</orientation>
    </subcellularLocation>
</comment>
<accession>A0A9R0SAR2</accession>
<feature type="region of interest" description="Disordered" evidence="7">
    <location>
        <begin position="1208"/>
        <end position="1290"/>
    </location>
</feature>
<feature type="compositionally biased region" description="Basic and acidic residues" evidence="7">
    <location>
        <begin position="855"/>
        <end position="866"/>
    </location>
</feature>
<evidence type="ECO:0000256" key="1">
    <source>
        <dbReference type="ARBA" id="ARBA00004469"/>
    </source>
</evidence>
<name>A0A9R0SAR2_TRITD</name>
<dbReference type="InterPro" id="IPR039937">
    <property type="entry name" value="SNX20/SNX21"/>
</dbReference>
<keyword evidence="6" id="KW-0472">Membrane</keyword>
<keyword evidence="4" id="KW-0653">Protein transport</keyword>